<dbReference type="EMBL" id="JAEQNC010000007">
    <property type="protein sequence ID" value="MBL0373284.1"/>
    <property type="molecule type" value="Genomic_DNA"/>
</dbReference>
<gene>
    <name evidence="5" type="ORF">JJB09_14700</name>
</gene>
<feature type="region of interest" description="Disordered" evidence="2">
    <location>
        <begin position="669"/>
        <end position="689"/>
    </location>
</feature>
<keyword evidence="6" id="KW-1185">Reference proteome</keyword>
<organism evidence="5 6">
    <name type="scientific">Rhizobium setariae</name>
    <dbReference type="NCBI Taxonomy" id="2801340"/>
    <lineage>
        <taxon>Bacteria</taxon>
        <taxon>Pseudomonadati</taxon>
        <taxon>Pseudomonadota</taxon>
        <taxon>Alphaproteobacteria</taxon>
        <taxon>Hyphomicrobiales</taxon>
        <taxon>Rhizobiaceae</taxon>
        <taxon>Rhizobium/Agrobacterium group</taxon>
        <taxon>Rhizobium</taxon>
    </lineage>
</organism>
<evidence type="ECO:0000256" key="3">
    <source>
        <dbReference type="SAM" id="Phobius"/>
    </source>
</evidence>
<dbReference type="InterPro" id="IPR051203">
    <property type="entry name" value="Polysaccharide_Synthase-Rel"/>
</dbReference>
<keyword evidence="3" id="KW-1133">Transmembrane helix</keyword>
<evidence type="ECO:0000256" key="2">
    <source>
        <dbReference type="SAM" id="MobiDB-lite"/>
    </source>
</evidence>
<dbReference type="Pfam" id="PF02719">
    <property type="entry name" value="Polysacc_synt_2"/>
    <property type="match status" value="1"/>
</dbReference>
<keyword evidence="3" id="KW-0812">Transmembrane</keyword>
<feature type="transmembrane region" description="Helical" evidence="3">
    <location>
        <begin position="121"/>
        <end position="144"/>
    </location>
</feature>
<evidence type="ECO:0000313" key="6">
    <source>
        <dbReference type="Proteomes" id="UP000633219"/>
    </source>
</evidence>
<accession>A0A937CPJ8</accession>
<feature type="transmembrane region" description="Helical" evidence="3">
    <location>
        <begin position="63"/>
        <end position="82"/>
    </location>
</feature>
<sequence length="689" mass="75364">MSKSVWPFFKRRASMAFSSVRKSTGLFIADMLSAVLALVFAFVLRYGVDTVALRPDLVRTLSIAGPQYIAVCAVVFPLSGLYSRNWRYGSISDLTTILRAVAVTTVILVCVLFFATRLQDIPRSAILVDSLLLAAFLLASRLSFRFDELRQWKRAFTSTGGIVGKRVPTLLIGARDAADLYLRALSRDKNCPHAPVGCLDIDSAHKGMMLRGVPILGSLEDFHTVVQDLKRAGEFPRHVVFTEAPSAFGEELSERLLKEAEAMGITVSRLSHMTELRNAKRENRYELRSIELTDLLERPQASLDHDAIVRLIQGRRVLVTGAGGSIGSELTLQIAACEPSELILIENCEYNLYAIDMELAERFPSVPRFAHMCNVRRAKRVDDIFDAHQPELVFHAAALKHVPMVELNPCEGVLTNVIGTMNVANAAKRTGALAMVQVSTDKVVNPTNVMGATKRLAELYCQAQDIRGFEKHNGPRFMTVRFGNVLGSSGSLVPLFKKQLAKGGPLTVTDVEMTRFFMTIREAVQLTLQASSYGLEGEIGQGEIFVLDMGEPIKIIEIARRMITLAGLTPDVDIAIKVIGLRPGEKLFEELFDLAEQRVASPVPGVLGAVPSALPLALLEDNFARLQLYSELGEEATVLKIVCDLLPGYQRRPSAAAQPASSIAVDGVQVDPASGRSPGTQGFVPSIPH</sequence>
<feature type="transmembrane region" description="Helical" evidence="3">
    <location>
        <begin position="94"/>
        <end position="115"/>
    </location>
</feature>
<name>A0A937CPJ8_9HYPH</name>
<evidence type="ECO:0000313" key="5">
    <source>
        <dbReference type="EMBL" id="MBL0373284.1"/>
    </source>
</evidence>
<proteinExistence type="inferred from homology"/>
<reference evidence="5" key="1">
    <citation type="submission" date="2021-01" db="EMBL/GenBank/DDBJ databases">
        <title>Rhizobium sp. strain KVB221 16S ribosomal RNA gene Genome sequencing and assembly.</title>
        <authorList>
            <person name="Kang M."/>
        </authorList>
    </citation>
    <scope>NUCLEOTIDE SEQUENCE</scope>
    <source>
        <strain evidence="5">KVB221</strain>
    </source>
</reference>
<dbReference type="InterPro" id="IPR036291">
    <property type="entry name" value="NAD(P)-bd_dom_sf"/>
</dbReference>
<dbReference type="PANTHER" id="PTHR43318">
    <property type="entry name" value="UDP-N-ACETYLGLUCOSAMINE 4,6-DEHYDRATASE"/>
    <property type="match status" value="1"/>
</dbReference>
<comment type="caution">
    <text evidence="5">The sequence shown here is derived from an EMBL/GenBank/DDBJ whole genome shotgun (WGS) entry which is preliminary data.</text>
</comment>
<dbReference type="AlphaFoldDB" id="A0A937CPJ8"/>
<evidence type="ECO:0000256" key="1">
    <source>
        <dbReference type="ARBA" id="ARBA00007430"/>
    </source>
</evidence>
<feature type="domain" description="Polysaccharide biosynthesis protein CapD-like" evidence="4">
    <location>
        <begin position="317"/>
        <end position="601"/>
    </location>
</feature>
<comment type="similarity">
    <text evidence="1">Belongs to the polysaccharide synthase family.</text>
</comment>
<dbReference type="InterPro" id="IPR003869">
    <property type="entry name" value="Polysac_CapD-like"/>
</dbReference>
<dbReference type="Gene3D" id="3.40.50.720">
    <property type="entry name" value="NAD(P)-binding Rossmann-like Domain"/>
    <property type="match status" value="2"/>
</dbReference>
<dbReference type="Proteomes" id="UP000633219">
    <property type="component" value="Unassembled WGS sequence"/>
</dbReference>
<evidence type="ECO:0000259" key="4">
    <source>
        <dbReference type="Pfam" id="PF02719"/>
    </source>
</evidence>
<dbReference type="PANTHER" id="PTHR43318:SF1">
    <property type="entry name" value="POLYSACCHARIDE BIOSYNTHESIS PROTEIN EPSC-RELATED"/>
    <property type="match status" value="1"/>
</dbReference>
<dbReference type="CDD" id="cd05237">
    <property type="entry name" value="UDP_invert_4-6DH_SDR_e"/>
    <property type="match status" value="1"/>
</dbReference>
<keyword evidence="3" id="KW-0472">Membrane</keyword>
<protein>
    <submittedName>
        <fullName evidence="5">Polysaccharide biosynthesis protein</fullName>
    </submittedName>
</protein>
<dbReference type="SUPFAM" id="SSF51735">
    <property type="entry name" value="NAD(P)-binding Rossmann-fold domains"/>
    <property type="match status" value="1"/>
</dbReference>